<dbReference type="PANTHER" id="PTHR31967">
    <property type="entry name" value="GROUNDHOG (HEDGEHOG-LIKE FAMILY)-RELATED"/>
    <property type="match status" value="1"/>
</dbReference>
<reference evidence="2" key="1">
    <citation type="journal article" date="2013" name="Genetics">
        <title>The draft genome and transcriptome of Panagrellus redivivus are shaped by the harsh demands of a free-living lifestyle.</title>
        <authorList>
            <person name="Srinivasan J."/>
            <person name="Dillman A.R."/>
            <person name="Macchietto M.G."/>
            <person name="Heikkinen L."/>
            <person name="Lakso M."/>
            <person name="Fracchia K.M."/>
            <person name="Antoshechkin I."/>
            <person name="Mortazavi A."/>
            <person name="Wong G."/>
            <person name="Sternberg P.W."/>
        </authorList>
    </citation>
    <scope>NUCLEOTIDE SEQUENCE [LARGE SCALE GENOMIC DNA]</scope>
    <source>
        <strain evidence="2">MT8872</strain>
    </source>
</reference>
<dbReference type="InterPro" id="IPR007284">
    <property type="entry name" value="Ground-like_dom"/>
</dbReference>
<sequence>MSNPKPRHAFRRWSSDACLCLQYLLRKNAAPIVQSQSDMSNDIDEAKSKGKTFQVGQRTCLNGRHHSLMALISGTNRRKMVPHEIVAICLLTLEVCADTSFSTLQYTPNSGLNGLRFGERRRAPVGNDYGRTSRFVPITVSNGSLPPVSTSRPHNVTGYPASSAPVKIVSSTTPESTTPTTEEAPVTSTMPNIVVDNISESRYRSRSFFDAMKHHDEVPRNLDDAILAQHGASAFSFGPDLFRNFLNFKQPASGSFGSAISRFGAPYFVPVPIVLPPPPPPPPGPKCYTNPSGYLCCNATLERVITEAYQSFKKNPRYSFCNVQKMASVIQEAAEKAFETSFETLAAHKDFVAKSRFSGDLNCKVEIDGKYFLAYATPMPVVEGGDITIIDANNLFGGGGTGLDASESDKIKSQLLQTPFNGNGTAPADGQRFAVSGGTGNGKPTYLIYGPIR</sequence>
<name>A0A7E4VYK9_PANRE</name>
<dbReference type="Pfam" id="PF04155">
    <property type="entry name" value="Ground-like"/>
    <property type="match status" value="1"/>
</dbReference>
<dbReference type="PANTHER" id="PTHR31967:SF19">
    <property type="entry name" value="GROUND-LIKE DOMAIN-CONTAINING PROTEIN"/>
    <property type="match status" value="1"/>
</dbReference>
<feature type="domain" description="Ground-like" evidence="1">
    <location>
        <begin position="293"/>
        <end position="375"/>
    </location>
</feature>
<dbReference type="Proteomes" id="UP000492821">
    <property type="component" value="Unassembled WGS sequence"/>
</dbReference>
<evidence type="ECO:0000313" key="3">
    <source>
        <dbReference type="WBParaSite" id="Pan_g5049.t1"/>
    </source>
</evidence>
<dbReference type="WBParaSite" id="Pan_g5049.t1">
    <property type="protein sequence ID" value="Pan_g5049.t1"/>
    <property type="gene ID" value="Pan_g5049"/>
</dbReference>
<accession>A0A7E4VYK9</accession>
<keyword evidence="2" id="KW-1185">Reference proteome</keyword>
<protein>
    <submittedName>
        <fullName evidence="3">Ground-like domain-containing protein</fullName>
    </submittedName>
</protein>
<organism evidence="2 3">
    <name type="scientific">Panagrellus redivivus</name>
    <name type="common">Microworm</name>
    <dbReference type="NCBI Taxonomy" id="6233"/>
    <lineage>
        <taxon>Eukaryota</taxon>
        <taxon>Metazoa</taxon>
        <taxon>Ecdysozoa</taxon>
        <taxon>Nematoda</taxon>
        <taxon>Chromadorea</taxon>
        <taxon>Rhabditida</taxon>
        <taxon>Tylenchina</taxon>
        <taxon>Panagrolaimomorpha</taxon>
        <taxon>Panagrolaimoidea</taxon>
        <taxon>Panagrolaimidae</taxon>
        <taxon>Panagrellus</taxon>
    </lineage>
</organism>
<evidence type="ECO:0000259" key="1">
    <source>
        <dbReference type="Pfam" id="PF04155"/>
    </source>
</evidence>
<reference evidence="3" key="2">
    <citation type="submission" date="2020-10" db="UniProtKB">
        <authorList>
            <consortium name="WormBaseParasite"/>
        </authorList>
    </citation>
    <scope>IDENTIFICATION</scope>
</reference>
<proteinExistence type="predicted"/>
<evidence type="ECO:0000313" key="2">
    <source>
        <dbReference type="Proteomes" id="UP000492821"/>
    </source>
</evidence>
<dbReference type="AlphaFoldDB" id="A0A7E4VYK9"/>